<accession>A0A6J5LG61</accession>
<gene>
    <name evidence="1" type="ORF">UFOVP140_52</name>
</gene>
<organism evidence="1">
    <name type="scientific">uncultured Caudovirales phage</name>
    <dbReference type="NCBI Taxonomy" id="2100421"/>
    <lineage>
        <taxon>Viruses</taxon>
        <taxon>Duplodnaviria</taxon>
        <taxon>Heunggongvirae</taxon>
        <taxon>Uroviricota</taxon>
        <taxon>Caudoviricetes</taxon>
        <taxon>Peduoviridae</taxon>
        <taxon>Maltschvirus</taxon>
        <taxon>Maltschvirus maltsch</taxon>
    </lineage>
</organism>
<proteinExistence type="predicted"/>
<sequence>MASEVDICNLALARLGDTATVASLNPPEGSAQAEHCARFYPMARDSLLEMHPWGFSTRRISLALLSAGWPEWDYSYAQPNDAINILAVIPPSATDDYSVGFSIDNQQTYSAGNYTPQPFSCEVDADGNEVIYTDQENAVLRYTSRVSDTTKFSPLFTDALAWLLASYLAGPIYKGEAGAGAARSCLSAFNLVYSKAITSDANQRKVNPTQNVSWMAGR</sequence>
<reference evidence="1" key="1">
    <citation type="submission" date="2020-04" db="EMBL/GenBank/DDBJ databases">
        <authorList>
            <person name="Chiriac C."/>
            <person name="Salcher M."/>
            <person name="Ghai R."/>
            <person name="Kavagutti S V."/>
        </authorList>
    </citation>
    <scope>NUCLEOTIDE SEQUENCE</scope>
</reference>
<dbReference type="EMBL" id="LR796271">
    <property type="protein sequence ID" value="CAB4133181.1"/>
    <property type="molecule type" value="Genomic_DNA"/>
</dbReference>
<protein>
    <submittedName>
        <fullName evidence="1">Uncharacterized protein</fullName>
    </submittedName>
</protein>
<name>A0A6J5LG61_9CAUD</name>
<evidence type="ECO:0000313" key="1">
    <source>
        <dbReference type="EMBL" id="CAB4133181.1"/>
    </source>
</evidence>